<reference evidence="1 2" key="1">
    <citation type="submission" date="2022-12" db="EMBL/GenBank/DDBJ databases">
        <title>Hymenobacter canadensis sp. nov. isolated from lake water of the Cambridge Bay, Canada.</title>
        <authorList>
            <person name="Kim W.H."/>
            <person name="Lee Y.M."/>
        </authorList>
    </citation>
    <scope>NUCLEOTIDE SEQUENCE [LARGE SCALE GENOMIC DNA]</scope>
    <source>
        <strain evidence="1 2">PAMC 29467</strain>
        <plasmid evidence="1 2">unnamed2</plasmid>
    </source>
</reference>
<sequence>MTKSEVIIEFSETVRRVDYCNLEGRDIDTNDFELENGRWKIQLDGFPIENDDDLDLVIVVVGNPGVKCNMTVSIDDVKYGPYDSYKPFNSSGYAQFDFEIPLDGDDTNFAQGYRIV</sequence>
<evidence type="ECO:0000313" key="1">
    <source>
        <dbReference type="EMBL" id="WBA44282.1"/>
    </source>
</evidence>
<keyword evidence="1" id="KW-0614">Plasmid</keyword>
<dbReference type="RefSeq" id="WP_269562300.1">
    <property type="nucleotide sequence ID" value="NZ_CP114769.1"/>
</dbReference>
<geneLocation type="plasmid" evidence="1 2">
    <name>unnamed2</name>
</geneLocation>
<proteinExistence type="predicted"/>
<gene>
    <name evidence="1" type="ORF">O3303_21645</name>
</gene>
<protein>
    <submittedName>
        <fullName evidence="1">Uncharacterized protein</fullName>
    </submittedName>
</protein>
<keyword evidence="2" id="KW-1185">Reference proteome</keyword>
<accession>A0ABY7LV74</accession>
<evidence type="ECO:0000313" key="2">
    <source>
        <dbReference type="Proteomes" id="UP001211005"/>
    </source>
</evidence>
<name>A0ABY7LV74_9BACT</name>
<dbReference type="Proteomes" id="UP001211005">
    <property type="component" value="Plasmid unnamed2"/>
</dbReference>
<organism evidence="1 2">
    <name type="scientific">Hymenobacter canadensis</name>
    <dbReference type="NCBI Taxonomy" id="2999067"/>
    <lineage>
        <taxon>Bacteria</taxon>
        <taxon>Pseudomonadati</taxon>
        <taxon>Bacteroidota</taxon>
        <taxon>Cytophagia</taxon>
        <taxon>Cytophagales</taxon>
        <taxon>Hymenobacteraceae</taxon>
        <taxon>Hymenobacter</taxon>
    </lineage>
</organism>
<dbReference type="EMBL" id="CP114769">
    <property type="protein sequence ID" value="WBA44282.1"/>
    <property type="molecule type" value="Genomic_DNA"/>
</dbReference>